<protein>
    <submittedName>
        <fullName evidence="1">Exocyst complex component Sec10-domain-containing protein</fullName>
    </submittedName>
</protein>
<name>A0ACC3T2A1_LIPKO</name>
<accession>A0ACC3T2A1</accession>
<sequence>MSRIHRASRRCTYRSNKSRLIRLSQLQVDNSCAEMASPYATGDYPHATPTAVKKLSGADQYSNSSLYATTSYSSSSTHINGLSTAASTYGSYESGHDGDRDLNVENAKMFVNWLSESVGRVSQLSSQIEIPQYAKELLLVMIEVLGKQYVEVALDHAVDRLQDKQSDNTAEYLDYTVRVANDIVQLISNTANKLLMELAADSSTVRRDMSQILMDYVAHIDEKVKIIEESGVQQQHTVRNRWEKITRW</sequence>
<keyword evidence="2" id="KW-1185">Reference proteome</keyword>
<organism evidence="1 2">
    <name type="scientific">Lipomyces kononenkoae</name>
    <name type="common">Yeast</name>
    <dbReference type="NCBI Taxonomy" id="34357"/>
    <lineage>
        <taxon>Eukaryota</taxon>
        <taxon>Fungi</taxon>
        <taxon>Dikarya</taxon>
        <taxon>Ascomycota</taxon>
        <taxon>Saccharomycotina</taxon>
        <taxon>Lipomycetes</taxon>
        <taxon>Lipomycetales</taxon>
        <taxon>Lipomycetaceae</taxon>
        <taxon>Lipomyces</taxon>
    </lineage>
</organism>
<dbReference type="Proteomes" id="UP001433508">
    <property type="component" value="Unassembled WGS sequence"/>
</dbReference>
<gene>
    <name evidence="1" type="ORF">V1525DRAFT_402176</name>
</gene>
<reference evidence="2" key="1">
    <citation type="journal article" date="2024" name="Front. Bioeng. Biotechnol.">
        <title>Genome-scale model development and genomic sequencing of the oleaginous clade Lipomyces.</title>
        <authorList>
            <person name="Czajka J.J."/>
            <person name="Han Y."/>
            <person name="Kim J."/>
            <person name="Mondo S.J."/>
            <person name="Hofstad B.A."/>
            <person name="Robles A."/>
            <person name="Haridas S."/>
            <person name="Riley R."/>
            <person name="LaButti K."/>
            <person name="Pangilinan J."/>
            <person name="Andreopoulos W."/>
            <person name="Lipzen A."/>
            <person name="Yan J."/>
            <person name="Wang M."/>
            <person name="Ng V."/>
            <person name="Grigoriev I.V."/>
            <person name="Spatafora J.W."/>
            <person name="Magnuson J.K."/>
            <person name="Baker S.E."/>
            <person name="Pomraning K.R."/>
        </authorList>
    </citation>
    <scope>NUCLEOTIDE SEQUENCE [LARGE SCALE GENOMIC DNA]</scope>
    <source>
        <strain evidence="2">CBS 7786</strain>
    </source>
</reference>
<evidence type="ECO:0000313" key="1">
    <source>
        <dbReference type="EMBL" id="KAK9238008.1"/>
    </source>
</evidence>
<comment type="caution">
    <text evidence="1">The sequence shown here is derived from an EMBL/GenBank/DDBJ whole genome shotgun (WGS) entry which is preliminary data.</text>
</comment>
<proteinExistence type="predicted"/>
<evidence type="ECO:0000313" key="2">
    <source>
        <dbReference type="Proteomes" id="UP001433508"/>
    </source>
</evidence>
<dbReference type="EMBL" id="MU971361">
    <property type="protein sequence ID" value="KAK9238008.1"/>
    <property type="molecule type" value="Genomic_DNA"/>
</dbReference>